<evidence type="ECO:0000313" key="7">
    <source>
        <dbReference type="EMBL" id="CAA6802545.1"/>
    </source>
</evidence>
<dbReference type="GO" id="GO:0009279">
    <property type="term" value="C:cell outer membrane"/>
    <property type="evidence" value="ECO:0007669"/>
    <property type="project" value="UniProtKB-SubCell"/>
</dbReference>
<dbReference type="SUPFAM" id="SSF56954">
    <property type="entry name" value="Outer membrane efflux proteins (OEP)"/>
    <property type="match status" value="1"/>
</dbReference>
<protein>
    <recommendedName>
        <fullName evidence="8">Heavy metal RND efflux outer membrane protein, CzcC family</fullName>
    </recommendedName>
</protein>
<gene>
    <name evidence="7" type="ORF">HELGO_WM3395</name>
</gene>
<dbReference type="InterPro" id="IPR051906">
    <property type="entry name" value="TolC-like"/>
</dbReference>
<evidence type="ECO:0008006" key="8">
    <source>
        <dbReference type="Google" id="ProtNLM"/>
    </source>
</evidence>
<name>A0A6S6SHZ3_9BACT</name>
<dbReference type="PANTHER" id="PTHR30026">
    <property type="entry name" value="OUTER MEMBRANE PROTEIN TOLC"/>
    <property type="match status" value="1"/>
</dbReference>
<keyword evidence="4" id="KW-0472">Membrane</keyword>
<dbReference type="GO" id="GO:0015562">
    <property type="term" value="F:efflux transmembrane transporter activity"/>
    <property type="evidence" value="ECO:0007669"/>
    <property type="project" value="InterPro"/>
</dbReference>
<comment type="subcellular location">
    <subcellularLocation>
        <location evidence="1">Cell outer membrane</location>
    </subcellularLocation>
</comment>
<evidence type="ECO:0000256" key="6">
    <source>
        <dbReference type="SAM" id="SignalP"/>
    </source>
</evidence>
<dbReference type="GO" id="GO:0015288">
    <property type="term" value="F:porin activity"/>
    <property type="evidence" value="ECO:0007669"/>
    <property type="project" value="TreeGrafter"/>
</dbReference>
<dbReference type="Gene3D" id="1.20.1600.10">
    <property type="entry name" value="Outer membrane efflux proteins (OEP)"/>
    <property type="match status" value="1"/>
</dbReference>
<proteinExistence type="predicted"/>
<feature type="chain" id="PRO_5028370449" description="Heavy metal RND efflux outer membrane protein, CzcC family" evidence="6">
    <location>
        <begin position="20"/>
        <end position="405"/>
    </location>
</feature>
<dbReference type="AlphaFoldDB" id="A0A6S6SHZ3"/>
<organism evidence="7">
    <name type="scientific">uncultured Sulfurovum sp</name>
    <dbReference type="NCBI Taxonomy" id="269237"/>
    <lineage>
        <taxon>Bacteria</taxon>
        <taxon>Pseudomonadati</taxon>
        <taxon>Campylobacterota</taxon>
        <taxon>Epsilonproteobacteria</taxon>
        <taxon>Campylobacterales</taxon>
        <taxon>Sulfurovaceae</taxon>
        <taxon>Sulfurovum</taxon>
        <taxon>environmental samples</taxon>
    </lineage>
</organism>
<sequence length="405" mass="46278">MKGSNVLKKLFLLSSFFLASLQAESELSNILSADKSELLKYQNEQNSVQSSQLENSWINPVTLQYTKNYSTQFGETIDTQQFIISVDQPVFKMGGIWSAIKYAKALGKANALEIELQKRELISQALTILFNLKQSKYQLAKLDLSIKNDNLDIVIQKESYEEGLSNRTLYDQAMLKRNQDITSKLELELSITKLENDFSLLSDSDPYALSLPNFGMIDQARYMDEQLELQRDNLRVEEKKNNKFMTLSKYLPEVSVTGRYTNEDLNPLFAGPNSSLNREYFNYGLKVTLPININTFDDIQNSKIEYLNAKVTLNEKKKTLANNFKLSQKRLEIIDKKIALSIDDKTHYESMLVTAQDLEVLGDQTALDTEIVANSVQIRELDQEIYKIDAQLELLGLYVNVSDAM</sequence>
<dbReference type="GO" id="GO:1990281">
    <property type="term" value="C:efflux pump complex"/>
    <property type="evidence" value="ECO:0007669"/>
    <property type="project" value="TreeGrafter"/>
</dbReference>
<keyword evidence="2" id="KW-1134">Transmembrane beta strand</keyword>
<evidence type="ECO:0000256" key="3">
    <source>
        <dbReference type="ARBA" id="ARBA00022692"/>
    </source>
</evidence>
<evidence type="ECO:0000256" key="1">
    <source>
        <dbReference type="ARBA" id="ARBA00004442"/>
    </source>
</evidence>
<keyword evidence="6" id="KW-0732">Signal</keyword>
<keyword evidence="5" id="KW-0998">Cell outer membrane</keyword>
<reference evidence="7" key="1">
    <citation type="submission" date="2020-01" db="EMBL/GenBank/DDBJ databases">
        <authorList>
            <person name="Meier V. D."/>
            <person name="Meier V D."/>
        </authorList>
    </citation>
    <scope>NUCLEOTIDE SEQUENCE</scope>
    <source>
        <strain evidence="7">HLG_WM_MAG_06</strain>
    </source>
</reference>
<dbReference type="PANTHER" id="PTHR30026:SF20">
    <property type="entry name" value="OUTER MEMBRANE PROTEIN TOLC"/>
    <property type="match status" value="1"/>
</dbReference>
<evidence type="ECO:0000256" key="2">
    <source>
        <dbReference type="ARBA" id="ARBA00022452"/>
    </source>
</evidence>
<dbReference type="EMBL" id="CACVAP010000039">
    <property type="protein sequence ID" value="CAA6802545.1"/>
    <property type="molecule type" value="Genomic_DNA"/>
</dbReference>
<evidence type="ECO:0000256" key="4">
    <source>
        <dbReference type="ARBA" id="ARBA00023136"/>
    </source>
</evidence>
<feature type="signal peptide" evidence="6">
    <location>
        <begin position="1"/>
        <end position="19"/>
    </location>
</feature>
<accession>A0A6S6SHZ3</accession>
<evidence type="ECO:0000256" key="5">
    <source>
        <dbReference type="ARBA" id="ARBA00023237"/>
    </source>
</evidence>
<keyword evidence="3" id="KW-0812">Transmembrane</keyword>